<gene>
    <name evidence="1" type="ORF">B9J98_07325</name>
</gene>
<proteinExistence type="predicted"/>
<sequence>MSSTCPKCGGGMAVFKKTLHASVGPFSVKRLLPQEFQKYESVEFRICDACGYMEIYWKK</sequence>
<dbReference type="Proteomes" id="UP000244066">
    <property type="component" value="Unassembled WGS sequence"/>
</dbReference>
<dbReference type="EMBL" id="NDWU01000023">
    <property type="protein sequence ID" value="PUA31202.1"/>
    <property type="molecule type" value="Genomic_DNA"/>
</dbReference>
<name>A0A2R7Y314_9ARCH</name>
<comment type="caution">
    <text evidence="1">The sequence shown here is derived from an EMBL/GenBank/DDBJ whole genome shotgun (WGS) entry which is preliminary data.</text>
</comment>
<evidence type="ECO:0000313" key="2">
    <source>
        <dbReference type="Proteomes" id="UP000244066"/>
    </source>
</evidence>
<dbReference type="AlphaFoldDB" id="A0A2R7Y314"/>
<evidence type="ECO:0000313" key="1">
    <source>
        <dbReference type="EMBL" id="PUA31202.1"/>
    </source>
</evidence>
<accession>A0A2R7Y314</accession>
<reference evidence="1 2" key="1">
    <citation type="submission" date="2017-04" db="EMBL/GenBank/DDBJ databases">
        <title>Draft Aigarchaeota genome from a New Zealand hot spring.</title>
        <authorList>
            <person name="Reysenbach A.-L."/>
            <person name="Donaho J.A."/>
            <person name="Gerhart J."/>
            <person name="Kelley J.F."/>
            <person name="Kouba K."/>
            <person name="Podar M."/>
            <person name="Stott M."/>
        </authorList>
    </citation>
    <scope>NUCLEOTIDE SEQUENCE [LARGE SCALE GENOMIC DNA]</scope>
    <source>
        <strain evidence="1">NZ13_MG1</strain>
    </source>
</reference>
<organism evidence="1 2">
    <name type="scientific">Candidatus Terraquivivens tikiterensis</name>
    <dbReference type="NCBI Taxonomy" id="1980982"/>
    <lineage>
        <taxon>Archaea</taxon>
        <taxon>Nitrososphaerota</taxon>
        <taxon>Candidatus Wolframiiraptoraceae</taxon>
        <taxon>Candidatus Terraquivivens</taxon>
    </lineage>
</organism>
<protein>
    <submittedName>
        <fullName evidence="1">Uncharacterized protein</fullName>
    </submittedName>
</protein>